<reference evidence="3 4" key="1">
    <citation type="submission" date="2018-03" db="EMBL/GenBank/DDBJ databases">
        <title>Defining the species Micromonospora saelicesensis and Micromonospora noduli under the framework of genomics.</title>
        <authorList>
            <person name="Riesco R."/>
            <person name="Trujillo M.E."/>
        </authorList>
    </citation>
    <scope>NUCLEOTIDE SEQUENCE [LARGE SCALE GENOMIC DNA]</scope>
    <source>
        <strain evidence="3 4">LAH08</strain>
    </source>
</reference>
<evidence type="ECO:0000313" key="3">
    <source>
        <dbReference type="EMBL" id="RAN98175.1"/>
    </source>
</evidence>
<dbReference type="PANTHER" id="PTHR37314">
    <property type="entry name" value="SLR0142 PROTEIN"/>
    <property type="match status" value="1"/>
</dbReference>
<keyword evidence="2" id="KW-1133">Transmembrane helix</keyword>
<evidence type="ECO:0000313" key="4">
    <source>
        <dbReference type="Proteomes" id="UP000248966"/>
    </source>
</evidence>
<dbReference type="Pfam" id="PF06912">
    <property type="entry name" value="DUF1275"/>
    <property type="match status" value="1"/>
</dbReference>
<dbReference type="InterPro" id="IPR010699">
    <property type="entry name" value="DUF1275"/>
</dbReference>
<organism evidence="3 4">
    <name type="scientific">Micromonospora noduli</name>
    <dbReference type="NCBI Taxonomy" id="709876"/>
    <lineage>
        <taxon>Bacteria</taxon>
        <taxon>Bacillati</taxon>
        <taxon>Actinomycetota</taxon>
        <taxon>Actinomycetes</taxon>
        <taxon>Micromonosporales</taxon>
        <taxon>Micromonosporaceae</taxon>
        <taxon>Micromonospora</taxon>
    </lineage>
</organism>
<keyword evidence="2" id="KW-0812">Transmembrane</keyword>
<evidence type="ECO:0000256" key="1">
    <source>
        <dbReference type="SAM" id="MobiDB-lite"/>
    </source>
</evidence>
<feature type="transmembrane region" description="Helical" evidence="2">
    <location>
        <begin position="258"/>
        <end position="277"/>
    </location>
</feature>
<dbReference type="AlphaFoldDB" id="A0A328MYV2"/>
<sequence>MARGRASFTHKDERSRSVGLAGRSQGGLGNVRVPRRARAGAFDVEDRARRAGRGTDGRDIVHAPSTRAAAWLLVALAAASGCIDVICLTKLNGYFASVVTGNLVHFGHAIATADTRSLAGAVVAVGGYAVGVAGATVPLRHTPPGWNRRTAVVTSVEAVLLLGFTVGWVACSARPGYGFGLVLLAMAAVSSGIQSVITVAAGVRGASTTYLTGSLTELVRRRVVDPHRFADVGGAGRLAGLVVGAVLGTLVLRTAPTWASVPAAVLVVAVIAFAIGLTQRARTAAGRSQPR</sequence>
<feature type="transmembrane region" description="Helical" evidence="2">
    <location>
        <begin position="117"/>
        <end position="139"/>
    </location>
</feature>
<evidence type="ECO:0008006" key="5">
    <source>
        <dbReference type="Google" id="ProtNLM"/>
    </source>
</evidence>
<protein>
    <recommendedName>
        <fullName evidence="5">DUF1275 domain-containing protein</fullName>
    </recommendedName>
</protein>
<evidence type="ECO:0000256" key="2">
    <source>
        <dbReference type="SAM" id="Phobius"/>
    </source>
</evidence>
<dbReference type="PANTHER" id="PTHR37314:SF4">
    <property type="entry name" value="UPF0700 TRANSMEMBRANE PROTEIN YOAK"/>
    <property type="match status" value="1"/>
</dbReference>
<dbReference type="EMBL" id="PYAA01000026">
    <property type="protein sequence ID" value="RAN98175.1"/>
    <property type="molecule type" value="Genomic_DNA"/>
</dbReference>
<keyword evidence="2" id="KW-0472">Membrane</keyword>
<comment type="caution">
    <text evidence="3">The sequence shown here is derived from an EMBL/GenBank/DDBJ whole genome shotgun (WGS) entry which is preliminary data.</text>
</comment>
<name>A0A328MYV2_9ACTN</name>
<proteinExistence type="predicted"/>
<feature type="transmembrane region" description="Helical" evidence="2">
    <location>
        <begin position="151"/>
        <end position="170"/>
    </location>
</feature>
<dbReference type="Proteomes" id="UP000248966">
    <property type="component" value="Unassembled WGS sequence"/>
</dbReference>
<gene>
    <name evidence="3" type="ORF">LAH08_04245</name>
</gene>
<feature type="region of interest" description="Disordered" evidence="1">
    <location>
        <begin position="1"/>
        <end position="30"/>
    </location>
</feature>
<accession>A0A328MYV2</accession>
<feature type="transmembrane region" description="Helical" evidence="2">
    <location>
        <begin position="176"/>
        <end position="203"/>
    </location>
</feature>